<feature type="transmembrane region" description="Helical" evidence="5">
    <location>
        <begin position="136"/>
        <end position="159"/>
    </location>
</feature>
<sequence>MSASVNPSLFANCTVSTCPLSTSYYNYRINLAANAVFVGLFGLTFIWFFAVWAYTRRGFWFMFAMELGIITEIIGYAARVISWKNQWNQNAFLAQIVCITIGPAFLSAGMYLCLSRIVVIYGEENSRLPSRWYTRLFIPCDVLSLVLQAAGGVMASIALQDNKSLTTGDNIMIAGLAFQVFTLLVFIGLCADFMMSLHQRKRELGAAVVLPQDPALTKVRDSWQFMGFKVALGLAIMLVLWRCSYRVAELNQGWTGPITFNQYLFVGMEPVLITAAVYALALFHPALCMGEAMSLKNNLTISRFMKSRL</sequence>
<name>A0A1L7TQV0_FUSMA</name>
<comment type="caution">
    <text evidence="6">The sequence shown here is derived from an EMBL/GenBank/DDBJ whole genome shotgun (WGS) entry which is preliminary data.</text>
</comment>
<comment type="subcellular location">
    <subcellularLocation>
        <location evidence="1">Membrane</location>
        <topology evidence="1">Multi-pass membrane protein</topology>
    </subcellularLocation>
</comment>
<reference evidence="7" key="1">
    <citation type="journal article" date="2016" name="Genome Biol. Evol.">
        <title>Comparative 'omics' of the Fusarium fujikuroi species complex highlights differences in genetic potential and metabolite synthesis.</title>
        <authorList>
            <person name="Niehaus E.-M."/>
            <person name="Muensterkoetter M."/>
            <person name="Proctor R.H."/>
            <person name="Brown D.W."/>
            <person name="Sharon A."/>
            <person name="Idan Y."/>
            <person name="Oren-Young L."/>
            <person name="Sieber C.M."/>
            <person name="Novak O."/>
            <person name="Pencik A."/>
            <person name="Tarkowska D."/>
            <person name="Hromadova K."/>
            <person name="Freeman S."/>
            <person name="Maymon M."/>
            <person name="Elazar M."/>
            <person name="Youssef S.A."/>
            <person name="El-Shabrawy E.S.M."/>
            <person name="Shalaby A.B.A."/>
            <person name="Houterman P."/>
            <person name="Brock N.L."/>
            <person name="Burkhardt I."/>
            <person name="Tsavkelova E.A."/>
            <person name="Dickschat J.S."/>
            <person name="Galuszka P."/>
            <person name="Gueldener U."/>
            <person name="Tudzynski B."/>
        </authorList>
    </citation>
    <scope>NUCLEOTIDE SEQUENCE [LARGE SCALE GENOMIC DNA]</scope>
    <source>
        <strain evidence="7">MRC7560</strain>
    </source>
</reference>
<dbReference type="VEuPathDB" id="FungiDB:FMAN_09797"/>
<evidence type="ECO:0000256" key="2">
    <source>
        <dbReference type="ARBA" id="ARBA00022692"/>
    </source>
</evidence>
<dbReference type="GO" id="GO:0005886">
    <property type="term" value="C:plasma membrane"/>
    <property type="evidence" value="ECO:0007669"/>
    <property type="project" value="TreeGrafter"/>
</dbReference>
<keyword evidence="7" id="KW-1185">Reference proteome</keyword>
<keyword evidence="3 5" id="KW-1133">Transmembrane helix</keyword>
<keyword evidence="2 5" id="KW-0812">Transmembrane</keyword>
<proteinExistence type="predicted"/>
<evidence type="ECO:0000313" key="6">
    <source>
        <dbReference type="EMBL" id="CVL00299.1"/>
    </source>
</evidence>
<keyword evidence="4 5" id="KW-0472">Membrane</keyword>
<dbReference type="GeneID" id="65089055"/>
<feature type="transmembrane region" description="Helical" evidence="5">
    <location>
        <begin position="171"/>
        <end position="194"/>
    </location>
</feature>
<dbReference type="Pfam" id="PF04479">
    <property type="entry name" value="RTA1"/>
    <property type="match status" value="1"/>
</dbReference>
<feature type="transmembrane region" description="Helical" evidence="5">
    <location>
        <begin position="59"/>
        <end position="81"/>
    </location>
</feature>
<evidence type="ECO:0000313" key="7">
    <source>
        <dbReference type="Proteomes" id="UP000184255"/>
    </source>
</evidence>
<feature type="transmembrane region" description="Helical" evidence="5">
    <location>
        <begin position="31"/>
        <end position="52"/>
    </location>
</feature>
<protein>
    <submittedName>
        <fullName evidence="6">Related to YER185w, Rta1p</fullName>
    </submittedName>
</protein>
<feature type="transmembrane region" description="Helical" evidence="5">
    <location>
        <begin position="262"/>
        <end position="283"/>
    </location>
</feature>
<dbReference type="AlphaFoldDB" id="A0A1L7TQV0"/>
<gene>
    <name evidence="6" type="ORF">FMAN_09797</name>
</gene>
<dbReference type="RefSeq" id="XP_041686283.1">
    <property type="nucleotide sequence ID" value="XM_041820399.1"/>
</dbReference>
<dbReference type="Proteomes" id="UP000184255">
    <property type="component" value="Unassembled WGS sequence"/>
</dbReference>
<dbReference type="PANTHER" id="PTHR31465">
    <property type="entry name" value="PROTEIN RTA1-RELATED"/>
    <property type="match status" value="1"/>
</dbReference>
<evidence type="ECO:0000256" key="3">
    <source>
        <dbReference type="ARBA" id="ARBA00022989"/>
    </source>
</evidence>
<dbReference type="PANTHER" id="PTHR31465:SF7">
    <property type="entry name" value="SPHINGOID LONG-CHAIN BASE TRANSPORTER RSB1"/>
    <property type="match status" value="1"/>
</dbReference>
<accession>A0A1L7TQV0</accession>
<evidence type="ECO:0000256" key="4">
    <source>
        <dbReference type="ARBA" id="ARBA00023136"/>
    </source>
</evidence>
<dbReference type="EMBL" id="FCQH01000011">
    <property type="protein sequence ID" value="CVL00299.1"/>
    <property type="molecule type" value="Genomic_DNA"/>
</dbReference>
<evidence type="ECO:0000256" key="1">
    <source>
        <dbReference type="ARBA" id="ARBA00004141"/>
    </source>
</evidence>
<evidence type="ECO:0000256" key="5">
    <source>
        <dbReference type="SAM" id="Phobius"/>
    </source>
</evidence>
<feature type="transmembrane region" description="Helical" evidence="5">
    <location>
        <begin position="93"/>
        <end position="115"/>
    </location>
</feature>
<dbReference type="InterPro" id="IPR007568">
    <property type="entry name" value="RTA1"/>
</dbReference>
<dbReference type="GO" id="GO:0000324">
    <property type="term" value="C:fungal-type vacuole"/>
    <property type="evidence" value="ECO:0007669"/>
    <property type="project" value="TreeGrafter"/>
</dbReference>
<feature type="transmembrane region" description="Helical" evidence="5">
    <location>
        <begin position="225"/>
        <end position="242"/>
    </location>
</feature>
<organism evidence="6 7">
    <name type="scientific">Fusarium mangiferae</name>
    <name type="common">Mango malformation disease fungus</name>
    <dbReference type="NCBI Taxonomy" id="192010"/>
    <lineage>
        <taxon>Eukaryota</taxon>
        <taxon>Fungi</taxon>
        <taxon>Dikarya</taxon>
        <taxon>Ascomycota</taxon>
        <taxon>Pezizomycotina</taxon>
        <taxon>Sordariomycetes</taxon>
        <taxon>Hypocreomycetidae</taxon>
        <taxon>Hypocreales</taxon>
        <taxon>Nectriaceae</taxon>
        <taxon>Fusarium</taxon>
        <taxon>Fusarium fujikuroi species complex</taxon>
    </lineage>
</organism>